<reference evidence="6" key="2">
    <citation type="submission" date="2020-12" db="UniProtKB">
        <authorList>
            <consortium name="WormBaseParasite"/>
        </authorList>
    </citation>
    <scope>IDENTIFICATION</scope>
</reference>
<dbReference type="SUPFAM" id="SSF53613">
    <property type="entry name" value="Ribokinase-like"/>
    <property type="match status" value="1"/>
</dbReference>
<dbReference type="Pfam" id="PF00294">
    <property type="entry name" value="PfkB"/>
    <property type="match status" value="1"/>
</dbReference>
<evidence type="ECO:0000313" key="6">
    <source>
        <dbReference type="WBParaSite" id="SRAE_2000514200.1"/>
    </source>
</evidence>
<dbReference type="GO" id="GO:0006796">
    <property type="term" value="P:phosphate-containing compound metabolic process"/>
    <property type="evidence" value="ECO:0007669"/>
    <property type="project" value="UniProtKB-ARBA"/>
</dbReference>
<proteinExistence type="predicted"/>
<sequence>MKLCLITLDKDGVIVWDNSEKKSYEYDAPKNCNIISPSGAGDCFNSGFIASLIHNKSISESLAIATNCAKQSIESEKAVPDKFNVLK</sequence>
<dbReference type="GeneID" id="36382889"/>
<protein>
    <submittedName>
        <fullName evidence="4 6">Carbohydrate kinase PfkB domain-containing protein</fullName>
    </submittedName>
</protein>
<organism evidence="4">
    <name type="scientific">Strongyloides ratti</name>
    <name type="common">Parasitic roundworm</name>
    <dbReference type="NCBI Taxonomy" id="34506"/>
    <lineage>
        <taxon>Eukaryota</taxon>
        <taxon>Metazoa</taxon>
        <taxon>Ecdysozoa</taxon>
        <taxon>Nematoda</taxon>
        <taxon>Chromadorea</taxon>
        <taxon>Rhabditida</taxon>
        <taxon>Tylenchina</taxon>
        <taxon>Panagrolaimomorpha</taxon>
        <taxon>Strongyloidoidea</taxon>
        <taxon>Strongyloididae</taxon>
        <taxon>Strongyloides</taxon>
    </lineage>
</organism>
<dbReference type="CTD" id="36382889"/>
<dbReference type="InterPro" id="IPR002173">
    <property type="entry name" value="Carboh/pur_kinase_PfkB_CS"/>
</dbReference>
<evidence type="ECO:0000256" key="1">
    <source>
        <dbReference type="ARBA" id="ARBA00022679"/>
    </source>
</evidence>
<dbReference type="EMBL" id="LN609529">
    <property type="protein sequence ID" value="CEF70511.1"/>
    <property type="molecule type" value="Genomic_DNA"/>
</dbReference>
<accession>A0A090LQQ5</accession>
<evidence type="ECO:0000313" key="5">
    <source>
        <dbReference type="Proteomes" id="UP000035682"/>
    </source>
</evidence>
<dbReference type="PROSITE" id="PS00584">
    <property type="entry name" value="PFKB_KINASES_2"/>
    <property type="match status" value="1"/>
</dbReference>
<keyword evidence="2 4" id="KW-0418">Kinase</keyword>
<dbReference type="GO" id="GO:0016301">
    <property type="term" value="F:kinase activity"/>
    <property type="evidence" value="ECO:0007669"/>
    <property type="project" value="UniProtKB-KW"/>
</dbReference>
<feature type="domain" description="Carbohydrate kinase PfkB" evidence="3">
    <location>
        <begin position="4"/>
        <end position="78"/>
    </location>
</feature>
<dbReference type="OrthoDB" id="198885at2759"/>
<dbReference type="AlphaFoldDB" id="A0A090LQQ5"/>
<dbReference type="WormBase" id="SRAE_2000514200">
    <property type="protein sequence ID" value="SRP02070"/>
    <property type="gene ID" value="WBGene00265396"/>
</dbReference>
<evidence type="ECO:0000256" key="2">
    <source>
        <dbReference type="ARBA" id="ARBA00022777"/>
    </source>
</evidence>
<dbReference type="Gene3D" id="3.40.1190.20">
    <property type="match status" value="1"/>
</dbReference>
<reference evidence="4 5" key="1">
    <citation type="submission" date="2014-09" db="EMBL/GenBank/DDBJ databases">
        <authorList>
            <person name="Martin A.A."/>
        </authorList>
    </citation>
    <scope>NUCLEOTIDE SEQUENCE</scope>
    <source>
        <strain evidence="5">ED321</strain>
        <strain evidence="4">ED321 Heterogonic</strain>
    </source>
</reference>
<dbReference type="Proteomes" id="UP000035682">
    <property type="component" value="Unplaced"/>
</dbReference>
<gene>
    <name evidence="4 6 7" type="ORF">SRAE_2000514200</name>
</gene>
<keyword evidence="5" id="KW-1185">Reference proteome</keyword>
<dbReference type="WBParaSite" id="SRAE_2000514200.1">
    <property type="protein sequence ID" value="SRAE_2000514200.1"/>
    <property type="gene ID" value="WBGene00265396"/>
</dbReference>
<dbReference type="InterPro" id="IPR011611">
    <property type="entry name" value="PfkB_dom"/>
</dbReference>
<evidence type="ECO:0000259" key="3">
    <source>
        <dbReference type="Pfam" id="PF00294"/>
    </source>
</evidence>
<evidence type="ECO:0000313" key="7">
    <source>
        <dbReference type="WormBase" id="SRAE_2000514200"/>
    </source>
</evidence>
<name>A0A090LQQ5_STRRB</name>
<dbReference type="InterPro" id="IPR029056">
    <property type="entry name" value="Ribokinase-like"/>
</dbReference>
<dbReference type="STRING" id="34506.A0A090LQQ5"/>
<evidence type="ECO:0000313" key="4">
    <source>
        <dbReference type="EMBL" id="CEF70511.1"/>
    </source>
</evidence>
<dbReference type="RefSeq" id="XP_024509708.1">
    <property type="nucleotide sequence ID" value="XM_024644115.1"/>
</dbReference>
<keyword evidence="1" id="KW-0808">Transferase</keyword>